<dbReference type="Proteomes" id="UP000591735">
    <property type="component" value="Unassembled WGS sequence"/>
</dbReference>
<name>A0A840UHN4_9GAMM</name>
<dbReference type="AlphaFoldDB" id="A0A840UHN4"/>
<evidence type="ECO:0000313" key="1">
    <source>
        <dbReference type="EMBL" id="MBB5320307.1"/>
    </source>
</evidence>
<keyword evidence="2" id="KW-1185">Reference proteome</keyword>
<reference evidence="1 2" key="1">
    <citation type="submission" date="2020-08" db="EMBL/GenBank/DDBJ databases">
        <title>Genomic Encyclopedia of Type Strains, Phase IV (KMG-IV): sequencing the most valuable type-strain genomes for metagenomic binning, comparative biology and taxonomic classification.</title>
        <authorList>
            <person name="Goeker M."/>
        </authorList>
    </citation>
    <scope>NUCLEOTIDE SEQUENCE [LARGE SCALE GENOMIC DNA]</scope>
    <source>
        <strain evidence="1 2">DSM 22359</strain>
    </source>
</reference>
<organism evidence="1 2">
    <name type="scientific">Marinobacter oulmenensis</name>
    <dbReference type="NCBI Taxonomy" id="643747"/>
    <lineage>
        <taxon>Bacteria</taxon>
        <taxon>Pseudomonadati</taxon>
        <taxon>Pseudomonadota</taxon>
        <taxon>Gammaproteobacteria</taxon>
        <taxon>Pseudomonadales</taxon>
        <taxon>Marinobacteraceae</taxon>
        <taxon>Marinobacter</taxon>
    </lineage>
</organism>
<proteinExistence type="predicted"/>
<sequence length="144" mass="17339">MSHMLSEVLNRDDVKSRIIKDAAFFDAFMGVAIGLYFSRNDRFYTFHELVVERMSFNEKITVLEKIPYEKKYKSQGCFKTIRTIQRLRNIIAHEYYFHDDKKLRKGPWKELLSNWPETYTKEFKRAKLQIERLTRTGEFLKGGR</sequence>
<gene>
    <name evidence="1" type="ORF">HNR38_000779</name>
</gene>
<accession>A0A840UHN4</accession>
<evidence type="ECO:0008006" key="3">
    <source>
        <dbReference type="Google" id="ProtNLM"/>
    </source>
</evidence>
<evidence type="ECO:0000313" key="2">
    <source>
        <dbReference type="Proteomes" id="UP000591735"/>
    </source>
</evidence>
<comment type="caution">
    <text evidence="1">The sequence shown here is derived from an EMBL/GenBank/DDBJ whole genome shotgun (WGS) entry which is preliminary data.</text>
</comment>
<protein>
    <recommendedName>
        <fullName evidence="3">DUF4145 domain-containing protein</fullName>
    </recommendedName>
</protein>
<dbReference type="RefSeq" id="WP_183699995.1">
    <property type="nucleotide sequence ID" value="NZ_JACHFE010000002.1"/>
</dbReference>
<dbReference type="EMBL" id="JACHFE010000002">
    <property type="protein sequence ID" value="MBB5320307.1"/>
    <property type="molecule type" value="Genomic_DNA"/>
</dbReference>